<dbReference type="Proteomes" id="UP001321018">
    <property type="component" value="Unassembled WGS sequence"/>
</dbReference>
<dbReference type="InterPro" id="IPR057527">
    <property type="entry name" value="HVO_A0261-like_N"/>
</dbReference>
<gene>
    <name evidence="4" type="ORF">OB955_16580</name>
    <name evidence="3" type="ORF">OB960_20870</name>
</gene>
<dbReference type="AlphaFoldDB" id="A0AAP3E3W1"/>
<dbReference type="EMBL" id="JAOPKB010000011">
    <property type="protein sequence ID" value="MCU4974341.1"/>
    <property type="molecule type" value="Genomic_DNA"/>
</dbReference>
<dbReference type="SUPFAM" id="SSF46785">
    <property type="entry name" value="Winged helix' DNA-binding domain"/>
    <property type="match status" value="1"/>
</dbReference>
<name>A0AAP3E3W1_9EURY</name>
<feature type="domain" description="Methanogenesis regulatory protein FilR1 middle" evidence="1">
    <location>
        <begin position="121"/>
        <end position="244"/>
    </location>
</feature>
<dbReference type="Gene3D" id="1.10.10.10">
    <property type="entry name" value="Winged helix-like DNA-binding domain superfamily/Winged helix DNA-binding domain"/>
    <property type="match status" value="1"/>
</dbReference>
<organism evidence="3 6">
    <name type="scientific">Natronoglomus mannanivorans</name>
    <dbReference type="NCBI Taxonomy" id="2979990"/>
    <lineage>
        <taxon>Archaea</taxon>
        <taxon>Methanobacteriati</taxon>
        <taxon>Methanobacteriota</taxon>
        <taxon>Stenosarchaea group</taxon>
        <taxon>Halobacteria</taxon>
        <taxon>Halobacteriales</taxon>
        <taxon>Natrialbaceae</taxon>
        <taxon>Natronoglomus</taxon>
    </lineage>
</organism>
<evidence type="ECO:0000313" key="3">
    <source>
        <dbReference type="EMBL" id="MCU4743840.1"/>
    </source>
</evidence>
<keyword evidence="5" id="KW-1185">Reference proteome</keyword>
<feature type="domain" description="HVO-A0261-like N-terminal" evidence="2">
    <location>
        <begin position="9"/>
        <end position="84"/>
    </location>
</feature>
<sequence>MCYSWGTQLFSSPHRLEVLRTLESEPADTRELTDALSASRVTVQRHLNQCRDLEWVEKTDGHYELTPIGDAVCRAATDFCERLSMVEEHEQAVRTLSKLDDSFDPRLLTDATISVADPNSPHEPLTHYRNAMASTSTSSIRGILPVFSELLTEVHGDLLAAGVETELLVPHHVLEAAPPVDVPASVFTLRVLEQPRKLEFAVTLTDEAAFVGGYDDGTFLACIESEDPAFREWVATVYEDYRERSTHVPLEDASERDSAS</sequence>
<reference evidence="3 5" key="1">
    <citation type="submission" date="2022-09" db="EMBL/GenBank/DDBJ databases">
        <title>Enrichment on poylsaccharides allowed isolation of novel metabolic and taxonomic groups of Haloarchaea.</title>
        <authorList>
            <person name="Sorokin D.Y."/>
            <person name="Elcheninov A.G."/>
            <person name="Khizhniak T.V."/>
            <person name="Kolganova T.V."/>
            <person name="Kublanov I.V."/>
        </authorList>
    </citation>
    <scope>NUCLEOTIDE SEQUENCE</scope>
    <source>
        <strain evidence="4 5">AArc-m2/3/4</strain>
        <strain evidence="3">AArc-xg1-1</strain>
    </source>
</reference>
<accession>A0AAP3E3W1</accession>
<comment type="caution">
    <text evidence="3">The sequence shown here is derived from an EMBL/GenBank/DDBJ whole genome shotgun (WGS) entry which is preliminary data.</text>
</comment>
<proteinExistence type="predicted"/>
<dbReference type="InterPro" id="IPR036390">
    <property type="entry name" value="WH_DNA-bd_sf"/>
</dbReference>
<dbReference type="RefSeq" id="WP_338005653.1">
    <property type="nucleotide sequence ID" value="NZ_JAOPKA010000019.1"/>
</dbReference>
<evidence type="ECO:0000313" key="6">
    <source>
        <dbReference type="Proteomes" id="UP001321018"/>
    </source>
</evidence>
<dbReference type="InterPro" id="IPR013561">
    <property type="entry name" value="FilR1_middle_dom"/>
</dbReference>
<dbReference type="EMBL" id="JAOPKA010000019">
    <property type="protein sequence ID" value="MCU4743840.1"/>
    <property type="molecule type" value="Genomic_DNA"/>
</dbReference>
<evidence type="ECO:0000313" key="4">
    <source>
        <dbReference type="EMBL" id="MCU4974341.1"/>
    </source>
</evidence>
<evidence type="ECO:0000313" key="5">
    <source>
        <dbReference type="Proteomes" id="UP001320972"/>
    </source>
</evidence>
<protein>
    <submittedName>
        <fullName evidence="3">ArsR family transcriptional regulator</fullName>
    </submittedName>
</protein>
<dbReference type="Pfam" id="PF25213">
    <property type="entry name" value="HVO_A0261_N"/>
    <property type="match status" value="1"/>
</dbReference>
<evidence type="ECO:0000259" key="1">
    <source>
        <dbReference type="Pfam" id="PF08350"/>
    </source>
</evidence>
<dbReference type="Proteomes" id="UP001320972">
    <property type="component" value="Unassembled WGS sequence"/>
</dbReference>
<dbReference type="InterPro" id="IPR036388">
    <property type="entry name" value="WH-like_DNA-bd_sf"/>
</dbReference>
<dbReference type="Pfam" id="PF08350">
    <property type="entry name" value="FilR1_middle"/>
    <property type="match status" value="1"/>
</dbReference>
<evidence type="ECO:0000259" key="2">
    <source>
        <dbReference type="Pfam" id="PF25213"/>
    </source>
</evidence>